<dbReference type="AlphaFoldDB" id="A0A8T2SDL0"/>
<evidence type="ECO:0000256" key="5">
    <source>
        <dbReference type="ARBA" id="ARBA00022679"/>
    </source>
</evidence>
<evidence type="ECO:0000256" key="15">
    <source>
        <dbReference type="ARBA" id="ARBA00023180"/>
    </source>
</evidence>
<evidence type="ECO:0000256" key="16">
    <source>
        <dbReference type="PROSITE-ProRule" id="PRU10141"/>
    </source>
</evidence>
<dbReference type="GO" id="GO:0051707">
    <property type="term" value="P:response to other organism"/>
    <property type="evidence" value="ECO:0007669"/>
    <property type="project" value="UniProtKB-ARBA"/>
</dbReference>
<proteinExistence type="predicted"/>
<keyword evidence="9 16" id="KW-0547">Nucleotide-binding</keyword>
<dbReference type="SMART" id="SM00220">
    <property type="entry name" value="S_TKc"/>
    <property type="match status" value="1"/>
</dbReference>
<evidence type="ECO:0000256" key="17">
    <source>
        <dbReference type="SAM" id="Phobius"/>
    </source>
</evidence>
<feature type="binding site" evidence="16">
    <location>
        <position position="572"/>
    </location>
    <ligand>
        <name>ATP</name>
        <dbReference type="ChEBI" id="CHEBI:30616"/>
    </ligand>
</feature>
<dbReference type="PANTHER" id="PTHR45974">
    <property type="entry name" value="RECEPTOR-LIKE PROTEIN 55"/>
    <property type="match status" value="1"/>
</dbReference>
<evidence type="ECO:0000256" key="1">
    <source>
        <dbReference type="ARBA" id="ARBA00004479"/>
    </source>
</evidence>
<evidence type="ECO:0000313" key="20">
    <source>
        <dbReference type="Proteomes" id="UP000825935"/>
    </source>
</evidence>
<reference evidence="19" key="1">
    <citation type="submission" date="2021-08" db="EMBL/GenBank/DDBJ databases">
        <title>WGS assembly of Ceratopteris richardii.</title>
        <authorList>
            <person name="Marchant D.B."/>
            <person name="Chen G."/>
            <person name="Jenkins J."/>
            <person name="Shu S."/>
            <person name="Leebens-Mack J."/>
            <person name="Grimwood J."/>
            <person name="Schmutz J."/>
            <person name="Soltis P."/>
            <person name="Soltis D."/>
            <person name="Chen Z.-H."/>
        </authorList>
    </citation>
    <scope>NUCLEOTIDE SEQUENCE</scope>
    <source>
        <strain evidence="19">Whitten #5841</strain>
        <tissue evidence="19">Leaf</tissue>
    </source>
</reference>
<feature type="domain" description="Protein kinase" evidence="18">
    <location>
        <begin position="544"/>
        <end position="820"/>
    </location>
</feature>
<dbReference type="Proteomes" id="UP000825935">
    <property type="component" value="Chromosome 20"/>
</dbReference>
<gene>
    <name evidence="19" type="ORF">KP509_20G019500</name>
</gene>
<keyword evidence="13 17" id="KW-0472">Membrane</keyword>
<dbReference type="CDD" id="cd14066">
    <property type="entry name" value="STKc_IRAK"/>
    <property type="match status" value="1"/>
</dbReference>
<keyword evidence="7" id="KW-0732">Signal</keyword>
<evidence type="ECO:0000256" key="3">
    <source>
        <dbReference type="ARBA" id="ARBA00022527"/>
    </source>
</evidence>
<evidence type="ECO:0000313" key="19">
    <source>
        <dbReference type="EMBL" id="KAH7331196.1"/>
    </source>
</evidence>
<dbReference type="PROSITE" id="PS00107">
    <property type="entry name" value="PROTEIN_KINASE_ATP"/>
    <property type="match status" value="1"/>
</dbReference>
<keyword evidence="8" id="KW-0677">Repeat</keyword>
<evidence type="ECO:0000256" key="14">
    <source>
        <dbReference type="ARBA" id="ARBA00023170"/>
    </source>
</evidence>
<dbReference type="InterPro" id="IPR032675">
    <property type="entry name" value="LRR_dom_sf"/>
</dbReference>
<keyword evidence="11 16" id="KW-0067">ATP-binding</keyword>
<dbReference type="FunFam" id="3.30.200.20:FF:000328">
    <property type="entry name" value="Leucine-rich repeat protein kinase family protein"/>
    <property type="match status" value="1"/>
</dbReference>
<dbReference type="InterPro" id="IPR001611">
    <property type="entry name" value="Leu-rich_rpt"/>
</dbReference>
<dbReference type="EMBL" id="CM035425">
    <property type="protein sequence ID" value="KAH7331196.1"/>
    <property type="molecule type" value="Genomic_DNA"/>
</dbReference>
<dbReference type="GO" id="GO:0005524">
    <property type="term" value="F:ATP binding"/>
    <property type="evidence" value="ECO:0007669"/>
    <property type="project" value="UniProtKB-UniRule"/>
</dbReference>
<accession>A0A8T2SDL0</accession>
<dbReference type="Pfam" id="PF00560">
    <property type="entry name" value="LRR_1"/>
    <property type="match status" value="7"/>
</dbReference>
<dbReference type="SUPFAM" id="SSF56112">
    <property type="entry name" value="Protein kinase-like (PK-like)"/>
    <property type="match status" value="1"/>
</dbReference>
<dbReference type="FunFam" id="3.80.10.10:FF:000041">
    <property type="entry name" value="LRR receptor-like serine/threonine-protein kinase ERECTA"/>
    <property type="match status" value="1"/>
</dbReference>
<keyword evidence="5" id="KW-0808">Transferase</keyword>
<dbReference type="EC" id="2.7.11.1" evidence="2"/>
<dbReference type="Gene3D" id="3.30.200.20">
    <property type="entry name" value="Phosphorylase Kinase, domain 1"/>
    <property type="match status" value="1"/>
</dbReference>
<keyword evidence="20" id="KW-1185">Reference proteome</keyword>
<evidence type="ECO:0000256" key="12">
    <source>
        <dbReference type="ARBA" id="ARBA00022989"/>
    </source>
</evidence>
<dbReference type="InterPro" id="IPR003591">
    <property type="entry name" value="Leu-rich_rpt_typical-subtyp"/>
</dbReference>
<keyword evidence="15" id="KW-0325">Glycoprotein</keyword>
<dbReference type="OrthoDB" id="2020077at2759"/>
<evidence type="ECO:0000259" key="18">
    <source>
        <dbReference type="PROSITE" id="PS50011"/>
    </source>
</evidence>
<dbReference type="PROSITE" id="PS00108">
    <property type="entry name" value="PROTEIN_KINASE_ST"/>
    <property type="match status" value="1"/>
</dbReference>
<dbReference type="OMA" id="CEDRPET"/>
<sequence length="868" mass="95443">MAQTTSWNWIIAPDVGNLTKLAVLNLMHNNITGSIPPEVGNLSNLSKLLLNGNKLTGQLPPELGYLSELELLQIDENNISGPIPSTFQSLNKTRHFHMNNNSLNGSIPPELGRLGSLIHLLLDNNDLSGELPPELSNISTLYVMQLDNNYFSGSIPPSYFTIPELAKLSFRNCNLTGSIPDLSSLNELKYLDLSRNNLSGQLPSKIPESITTIDLSYNQLNGVIPEAFYSLTSLELLILRNNLLDGNFTGSELQHNGFINASSLLILDIQHNNITGFTTGALLQLSNVTLRLFGNPVCSESLAPQSVCTDFSGSYSNISFPETVISLSNDCSSANTCDTSRNSEVLYGLLLHSGACQCAYPLIVGYRLQSPAFAIFQPYVDQFQKYLSNKLEFDIYQVNVSSFKWQPGPRLAMKLKLFPNKSTKQFTQAEVDKIYTKFATSDIDYDEVFGPYELLYFSLGFPYNVSRPFSGRRKSLSSGVIAGIVVGSVIFIILLAMAAMHIITKYGAYYGAIYKAAPRQKKCIKVAGVKDFTFKEMIKATNNFDKSTQVGQGGYGKVYKGILADGTVVAIKRAEKESLQGDKAFYTEIEMLSRVHHRNLVSLIGYCDDECEQMLVYEFMEGGTLHDHLKLNSKQPLDFSTRVQIALGSAKGILYLHTEADPPIFHRDIKSSNILLDANRRAKVADFGLSKLAPTGDEGGYVSTVVKGTPGYLDPEYFLTQKLTDKSDVYSFGVVLLELLTGMQPITGGKNLVREVNLAHKAGMLLSIVDHRMSPYLADSLQPLVHLAISCCKDEADSRPSMAEAVQELESIWQQMHPGQSATTSETFTSTVSDAKSNKGLTYNYPYISSDIEGVGLVSGIVPDVGPR</sequence>
<evidence type="ECO:0000256" key="11">
    <source>
        <dbReference type="ARBA" id="ARBA00022840"/>
    </source>
</evidence>
<evidence type="ECO:0000256" key="6">
    <source>
        <dbReference type="ARBA" id="ARBA00022692"/>
    </source>
</evidence>
<evidence type="ECO:0000256" key="10">
    <source>
        <dbReference type="ARBA" id="ARBA00022777"/>
    </source>
</evidence>
<dbReference type="InterPro" id="IPR000719">
    <property type="entry name" value="Prot_kinase_dom"/>
</dbReference>
<comment type="caution">
    <text evidence="19">The sequence shown here is derived from an EMBL/GenBank/DDBJ whole genome shotgun (WGS) entry which is preliminary data.</text>
</comment>
<keyword evidence="3" id="KW-0723">Serine/threonine-protein kinase</keyword>
<dbReference type="InterPro" id="IPR008271">
    <property type="entry name" value="Ser/Thr_kinase_AS"/>
</dbReference>
<dbReference type="Gene3D" id="1.10.510.10">
    <property type="entry name" value="Transferase(Phosphotransferase) domain 1"/>
    <property type="match status" value="1"/>
</dbReference>
<dbReference type="SUPFAM" id="SSF52058">
    <property type="entry name" value="L domain-like"/>
    <property type="match status" value="1"/>
</dbReference>
<dbReference type="PROSITE" id="PS50011">
    <property type="entry name" value="PROTEIN_KINASE_DOM"/>
    <property type="match status" value="1"/>
</dbReference>
<evidence type="ECO:0000256" key="8">
    <source>
        <dbReference type="ARBA" id="ARBA00022737"/>
    </source>
</evidence>
<evidence type="ECO:0000256" key="2">
    <source>
        <dbReference type="ARBA" id="ARBA00012513"/>
    </source>
</evidence>
<dbReference type="Pfam" id="PF00069">
    <property type="entry name" value="Pkinase"/>
    <property type="match status" value="1"/>
</dbReference>
<dbReference type="GO" id="GO:0006952">
    <property type="term" value="P:defense response"/>
    <property type="evidence" value="ECO:0007669"/>
    <property type="project" value="UniProtKB-ARBA"/>
</dbReference>
<protein>
    <recommendedName>
        <fullName evidence="2">non-specific serine/threonine protein kinase</fullName>
        <ecNumber evidence="2">2.7.11.1</ecNumber>
    </recommendedName>
</protein>
<keyword evidence="14" id="KW-0675">Receptor</keyword>
<evidence type="ECO:0000256" key="9">
    <source>
        <dbReference type="ARBA" id="ARBA00022741"/>
    </source>
</evidence>
<dbReference type="InterPro" id="IPR011009">
    <property type="entry name" value="Kinase-like_dom_sf"/>
</dbReference>
<dbReference type="InterPro" id="IPR017441">
    <property type="entry name" value="Protein_kinase_ATP_BS"/>
</dbReference>
<keyword evidence="10" id="KW-0418">Kinase</keyword>
<comment type="subcellular location">
    <subcellularLocation>
        <location evidence="1">Membrane</location>
        <topology evidence="1">Single-pass type I membrane protein</topology>
    </subcellularLocation>
</comment>
<keyword evidence="6 17" id="KW-0812">Transmembrane</keyword>
<dbReference type="GO" id="GO:0004674">
    <property type="term" value="F:protein serine/threonine kinase activity"/>
    <property type="evidence" value="ECO:0007669"/>
    <property type="project" value="UniProtKB-KW"/>
</dbReference>
<dbReference type="GO" id="GO:0009791">
    <property type="term" value="P:post-embryonic development"/>
    <property type="evidence" value="ECO:0007669"/>
    <property type="project" value="UniProtKB-ARBA"/>
</dbReference>
<evidence type="ECO:0000256" key="13">
    <source>
        <dbReference type="ARBA" id="ARBA00023136"/>
    </source>
</evidence>
<dbReference type="Gene3D" id="3.80.10.10">
    <property type="entry name" value="Ribonuclease Inhibitor"/>
    <property type="match status" value="3"/>
</dbReference>
<dbReference type="GO" id="GO:0016020">
    <property type="term" value="C:membrane"/>
    <property type="evidence" value="ECO:0007669"/>
    <property type="project" value="UniProtKB-SubCell"/>
</dbReference>
<organism evidence="19 20">
    <name type="scientific">Ceratopteris richardii</name>
    <name type="common">Triangle waterfern</name>
    <dbReference type="NCBI Taxonomy" id="49495"/>
    <lineage>
        <taxon>Eukaryota</taxon>
        <taxon>Viridiplantae</taxon>
        <taxon>Streptophyta</taxon>
        <taxon>Embryophyta</taxon>
        <taxon>Tracheophyta</taxon>
        <taxon>Polypodiopsida</taxon>
        <taxon>Polypodiidae</taxon>
        <taxon>Polypodiales</taxon>
        <taxon>Pteridineae</taxon>
        <taxon>Pteridaceae</taxon>
        <taxon>Parkerioideae</taxon>
        <taxon>Ceratopteris</taxon>
    </lineage>
</organism>
<dbReference type="PANTHER" id="PTHR45974:SF134">
    <property type="entry name" value="OS01G0960400 PROTEIN"/>
    <property type="match status" value="1"/>
</dbReference>
<evidence type="ECO:0000256" key="7">
    <source>
        <dbReference type="ARBA" id="ARBA00022729"/>
    </source>
</evidence>
<dbReference type="FunFam" id="1.10.510.10:FF:000453">
    <property type="entry name" value="LRR receptor-like serine/threonine-protein kinase HSL2"/>
    <property type="match status" value="1"/>
</dbReference>
<dbReference type="FunFam" id="3.80.10.10:FF:000453">
    <property type="entry name" value="Leucine-rich receptor-like protein kinase family protein"/>
    <property type="match status" value="1"/>
</dbReference>
<feature type="transmembrane region" description="Helical" evidence="17">
    <location>
        <begin position="476"/>
        <end position="499"/>
    </location>
</feature>
<dbReference type="Pfam" id="PF23180">
    <property type="entry name" value="ALE2_N"/>
    <property type="match status" value="1"/>
</dbReference>
<keyword evidence="4" id="KW-0433">Leucine-rich repeat</keyword>
<dbReference type="SMART" id="SM00369">
    <property type="entry name" value="LRR_TYP"/>
    <property type="match status" value="6"/>
</dbReference>
<evidence type="ECO:0000256" key="4">
    <source>
        <dbReference type="ARBA" id="ARBA00022614"/>
    </source>
</evidence>
<keyword evidence="12 17" id="KW-1133">Transmembrane helix</keyword>
<dbReference type="InterPro" id="IPR057597">
    <property type="entry name" value="ALE2_N"/>
</dbReference>
<name>A0A8T2SDL0_CERRI</name>